<evidence type="ECO:0000256" key="1">
    <source>
        <dbReference type="ARBA" id="ARBA00022450"/>
    </source>
</evidence>
<keyword evidence="1" id="KW-0596">Phosphopantetheine</keyword>
<dbReference type="InterPro" id="IPR001227">
    <property type="entry name" value="Ac_transferase_dom_sf"/>
</dbReference>
<dbReference type="InterPro" id="IPR016035">
    <property type="entry name" value="Acyl_Trfase/lysoPLipase"/>
</dbReference>
<keyword evidence="7" id="KW-1185">Reference proteome</keyword>
<evidence type="ECO:0000313" key="6">
    <source>
        <dbReference type="EMBL" id="KAB8277174.1"/>
    </source>
</evidence>
<evidence type="ECO:0000256" key="2">
    <source>
        <dbReference type="ARBA" id="ARBA00022553"/>
    </source>
</evidence>
<dbReference type="Gene3D" id="3.30.70.3290">
    <property type="match status" value="1"/>
</dbReference>
<sequence>MDNRNGRHLGLQSTGSHSLGHPQFGLSRMQLIENLENLGRISLAGKIRPVRRTGDKHRALDPGQAEMESSASLLDLAWTLQAKRTELPFRKSFTGATKEQLLENMRSAVLTVEEKPTAAFGTRSQDLGQSPKILGVFTGQGAQWPSMGAELLRTSRMFVESIQRLEESLGELTDAPEWSLHQELSAAGSDSRVHLAEISQPLCTAVQVALVDLLHVAGAQFCAVIGPLVW</sequence>
<evidence type="ECO:0000256" key="4">
    <source>
        <dbReference type="SAM" id="MobiDB-lite"/>
    </source>
</evidence>
<dbReference type="GO" id="GO:0006633">
    <property type="term" value="P:fatty acid biosynthetic process"/>
    <property type="evidence" value="ECO:0007669"/>
    <property type="project" value="TreeGrafter"/>
</dbReference>
<feature type="region of interest" description="Disordered" evidence="4">
    <location>
        <begin position="1"/>
        <end position="21"/>
    </location>
</feature>
<feature type="domain" description="Malonyl-CoA:ACP transacylase (MAT)" evidence="5">
    <location>
        <begin position="136"/>
        <end position="226"/>
    </location>
</feature>
<evidence type="ECO:0000313" key="7">
    <source>
        <dbReference type="Proteomes" id="UP000326289"/>
    </source>
</evidence>
<keyword evidence="3" id="KW-0808">Transferase</keyword>
<gene>
    <name evidence="6" type="ORF">BDV30DRAFT_7012</name>
</gene>
<dbReference type="SUPFAM" id="SSF52151">
    <property type="entry name" value="FabD/lysophospholipase-like"/>
    <property type="match status" value="1"/>
</dbReference>
<dbReference type="Proteomes" id="UP000326289">
    <property type="component" value="Unassembled WGS sequence"/>
</dbReference>
<dbReference type="GO" id="GO:0044550">
    <property type="term" value="P:secondary metabolite biosynthetic process"/>
    <property type="evidence" value="ECO:0007669"/>
    <property type="project" value="TreeGrafter"/>
</dbReference>
<name>A0A5N6JGZ3_9EURO</name>
<reference evidence="6 7" key="1">
    <citation type="submission" date="2019-04" db="EMBL/GenBank/DDBJ databases">
        <title>Fungal friends and foes A comparative genomics study of 23 Aspergillus species from section Flavi.</title>
        <authorList>
            <consortium name="DOE Joint Genome Institute"/>
            <person name="Kjaerbolling I."/>
            <person name="Vesth T.C."/>
            <person name="Frisvad J.C."/>
            <person name="Nybo J.L."/>
            <person name="Theobald S."/>
            <person name="Kildgaard S."/>
            <person name="Petersen T.I."/>
            <person name="Kuo A."/>
            <person name="Sato A."/>
            <person name="Lyhne E.K."/>
            <person name="Kogle M.E."/>
            <person name="Wiebenga A."/>
            <person name="Kun R.S."/>
            <person name="Lubbers R.J."/>
            <person name="Makela M.R."/>
            <person name="Barry K."/>
            <person name="Chovatia M."/>
            <person name="Clum A."/>
            <person name="Daum C."/>
            <person name="Haridas S."/>
            <person name="He G."/>
            <person name="LaButti K."/>
            <person name="Lipzen A."/>
            <person name="Mondo S."/>
            <person name="Pangilinan J."/>
            <person name="Riley R."/>
            <person name="Salamov A."/>
            <person name="Simmons B.A."/>
            <person name="Magnuson J.K."/>
            <person name="Henrissat B."/>
            <person name="Mortensen U.H."/>
            <person name="Larsen T.O."/>
            <person name="De vries R.P."/>
            <person name="Grigoriev I.V."/>
            <person name="Machida M."/>
            <person name="Baker S.E."/>
            <person name="Andersen M.R."/>
        </authorList>
    </citation>
    <scope>NUCLEOTIDE SEQUENCE [LARGE SCALE GENOMIC DNA]</scope>
    <source>
        <strain evidence="6 7">CBS 117635</strain>
    </source>
</reference>
<dbReference type="Pfam" id="PF00698">
    <property type="entry name" value="Acyl_transf_1"/>
    <property type="match status" value="1"/>
</dbReference>
<accession>A0A5N6JGZ3</accession>
<dbReference type="EMBL" id="ML732773">
    <property type="protein sequence ID" value="KAB8277174.1"/>
    <property type="molecule type" value="Genomic_DNA"/>
</dbReference>
<dbReference type="PANTHER" id="PTHR43775:SF20">
    <property type="entry name" value="HYBRID PKS-NRPS SYNTHETASE APDA"/>
    <property type="match status" value="1"/>
</dbReference>
<dbReference type="AlphaFoldDB" id="A0A5N6JGZ3"/>
<dbReference type="Gene3D" id="3.40.366.10">
    <property type="entry name" value="Malonyl-Coenzyme A Acyl Carrier Protein, domain 2"/>
    <property type="match status" value="1"/>
</dbReference>
<evidence type="ECO:0000259" key="5">
    <source>
        <dbReference type="Pfam" id="PF00698"/>
    </source>
</evidence>
<proteinExistence type="predicted"/>
<dbReference type="InterPro" id="IPR050091">
    <property type="entry name" value="PKS_NRPS_Biosynth_Enz"/>
</dbReference>
<evidence type="ECO:0000256" key="3">
    <source>
        <dbReference type="ARBA" id="ARBA00022679"/>
    </source>
</evidence>
<dbReference type="GO" id="GO:0004312">
    <property type="term" value="F:fatty acid synthase activity"/>
    <property type="evidence" value="ECO:0007669"/>
    <property type="project" value="TreeGrafter"/>
</dbReference>
<dbReference type="InterPro" id="IPR014043">
    <property type="entry name" value="Acyl_transferase_dom"/>
</dbReference>
<organism evidence="6 7">
    <name type="scientific">Aspergillus minisclerotigenes</name>
    <dbReference type="NCBI Taxonomy" id="656917"/>
    <lineage>
        <taxon>Eukaryota</taxon>
        <taxon>Fungi</taxon>
        <taxon>Dikarya</taxon>
        <taxon>Ascomycota</taxon>
        <taxon>Pezizomycotina</taxon>
        <taxon>Eurotiomycetes</taxon>
        <taxon>Eurotiomycetidae</taxon>
        <taxon>Eurotiales</taxon>
        <taxon>Aspergillaceae</taxon>
        <taxon>Aspergillus</taxon>
        <taxon>Aspergillus subgen. Circumdati</taxon>
    </lineage>
</organism>
<dbReference type="PANTHER" id="PTHR43775">
    <property type="entry name" value="FATTY ACID SYNTHASE"/>
    <property type="match status" value="1"/>
</dbReference>
<keyword evidence="2" id="KW-0597">Phosphoprotein</keyword>
<protein>
    <recommendedName>
        <fullName evidence="5">Malonyl-CoA:ACP transacylase (MAT) domain-containing protein</fullName>
    </recommendedName>
</protein>